<organism evidence="1 2">
    <name type="scientific">Callosobruchus maculatus</name>
    <name type="common">Southern cowpea weevil</name>
    <name type="synonym">Pulse bruchid</name>
    <dbReference type="NCBI Taxonomy" id="64391"/>
    <lineage>
        <taxon>Eukaryota</taxon>
        <taxon>Metazoa</taxon>
        <taxon>Ecdysozoa</taxon>
        <taxon>Arthropoda</taxon>
        <taxon>Hexapoda</taxon>
        <taxon>Insecta</taxon>
        <taxon>Pterygota</taxon>
        <taxon>Neoptera</taxon>
        <taxon>Endopterygota</taxon>
        <taxon>Coleoptera</taxon>
        <taxon>Polyphaga</taxon>
        <taxon>Cucujiformia</taxon>
        <taxon>Chrysomeloidea</taxon>
        <taxon>Chrysomelidae</taxon>
        <taxon>Bruchinae</taxon>
        <taxon>Bruchini</taxon>
        <taxon>Callosobruchus</taxon>
    </lineage>
</organism>
<dbReference type="AlphaFoldDB" id="A0A653BM29"/>
<sequence>KQYTIAIYLRPSSDVGYSAVKAKSISLHFISSVEVGGFHQNGKRKELHHKQATQGVDYRAYYTQKWDRLFERAWV</sequence>
<feature type="non-terminal residue" evidence="1">
    <location>
        <position position="1"/>
    </location>
</feature>
<name>A0A653BM29_CALMS</name>
<evidence type="ECO:0000313" key="1">
    <source>
        <dbReference type="EMBL" id="VEN36524.1"/>
    </source>
</evidence>
<keyword evidence="2" id="KW-1185">Reference proteome</keyword>
<protein>
    <submittedName>
        <fullName evidence="1">Uncharacterized protein</fullName>
    </submittedName>
</protein>
<proteinExistence type="predicted"/>
<dbReference type="Proteomes" id="UP000410492">
    <property type="component" value="Unassembled WGS sequence"/>
</dbReference>
<feature type="non-terminal residue" evidence="1">
    <location>
        <position position="75"/>
    </location>
</feature>
<gene>
    <name evidence="1" type="ORF">CALMAC_LOCUS2114</name>
</gene>
<dbReference type="EMBL" id="CAACVG010002478">
    <property type="protein sequence ID" value="VEN36524.1"/>
    <property type="molecule type" value="Genomic_DNA"/>
</dbReference>
<accession>A0A653BM29</accession>
<evidence type="ECO:0000313" key="2">
    <source>
        <dbReference type="Proteomes" id="UP000410492"/>
    </source>
</evidence>
<reference evidence="1 2" key="1">
    <citation type="submission" date="2019-01" db="EMBL/GenBank/DDBJ databases">
        <authorList>
            <person name="Sayadi A."/>
        </authorList>
    </citation>
    <scope>NUCLEOTIDE SEQUENCE [LARGE SCALE GENOMIC DNA]</scope>
</reference>